<dbReference type="EMBL" id="CP097751">
    <property type="protein sequence ID" value="URJ27457.1"/>
    <property type="molecule type" value="Genomic_DNA"/>
</dbReference>
<keyword evidence="7" id="KW-0653">Protein transport</keyword>
<keyword evidence="4" id="KW-0813">Transport</keyword>
<name>A0AAE9L657_9ENTR</name>
<dbReference type="RefSeq" id="WP_250246901.1">
    <property type="nucleotide sequence ID" value="NZ_CP097749.1"/>
</dbReference>
<evidence type="ECO:0000256" key="7">
    <source>
        <dbReference type="ARBA" id="ARBA00022927"/>
    </source>
</evidence>
<evidence type="ECO:0000256" key="1">
    <source>
        <dbReference type="ARBA" id="ARBA00004162"/>
    </source>
</evidence>
<dbReference type="Proteomes" id="UP001056323">
    <property type="component" value="Chromosome"/>
</dbReference>
<organism evidence="13 14">
    <name type="scientific">Candidatus Blochmanniella camponoti</name>
    <dbReference type="NCBI Taxonomy" id="108080"/>
    <lineage>
        <taxon>Bacteria</taxon>
        <taxon>Pseudomonadati</taxon>
        <taxon>Pseudomonadota</taxon>
        <taxon>Gammaproteobacteria</taxon>
        <taxon>Enterobacterales</taxon>
        <taxon>Enterobacteriaceae</taxon>
        <taxon>ant endosymbionts</taxon>
        <taxon>Candidatus Blochmanniella</taxon>
    </lineage>
</organism>
<dbReference type="PANTHER" id="PTHR33909:SF1">
    <property type="entry name" value="SEC TRANSLOCON ACCESSORY COMPLEX SUBUNIT YAJC"/>
    <property type="match status" value="1"/>
</dbReference>
<comment type="similarity">
    <text evidence="2">Belongs to the YajC family.</text>
</comment>
<protein>
    <recommendedName>
        <fullName evidence="3">Sec translocon accessory complex subunit YajC</fullName>
    </recommendedName>
</protein>
<evidence type="ECO:0000256" key="8">
    <source>
        <dbReference type="ARBA" id="ARBA00022989"/>
    </source>
</evidence>
<dbReference type="NCBIfam" id="TIGR00739">
    <property type="entry name" value="yajC"/>
    <property type="match status" value="1"/>
</dbReference>
<evidence type="ECO:0000256" key="3">
    <source>
        <dbReference type="ARBA" id="ARBA00014962"/>
    </source>
</evidence>
<dbReference type="PANTHER" id="PTHR33909">
    <property type="entry name" value="SEC TRANSLOCON ACCESSORY COMPLEX SUBUNIT YAJC"/>
    <property type="match status" value="1"/>
</dbReference>
<feature type="transmembrane region" description="Helical" evidence="11">
    <location>
        <begin position="23"/>
        <end position="41"/>
    </location>
</feature>
<evidence type="ECO:0000256" key="5">
    <source>
        <dbReference type="ARBA" id="ARBA00022475"/>
    </source>
</evidence>
<keyword evidence="8 11" id="KW-1133">Transmembrane helix</keyword>
<evidence type="ECO:0000256" key="9">
    <source>
        <dbReference type="ARBA" id="ARBA00023010"/>
    </source>
</evidence>
<evidence type="ECO:0000313" key="14">
    <source>
        <dbReference type="Proteomes" id="UP001056323"/>
    </source>
</evidence>
<evidence type="ECO:0000313" key="15">
    <source>
        <dbReference type="Proteomes" id="UP001056483"/>
    </source>
</evidence>
<keyword evidence="15" id="KW-1185">Reference proteome</keyword>
<dbReference type="AlphaFoldDB" id="A0AAE9L657"/>
<accession>A0AAE9L657</accession>
<dbReference type="KEGG" id="bhb:M9394_02765"/>
<dbReference type="GO" id="GO:0015031">
    <property type="term" value="P:protein transport"/>
    <property type="evidence" value="ECO:0007669"/>
    <property type="project" value="UniProtKB-KW"/>
</dbReference>
<evidence type="ECO:0000313" key="12">
    <source>
        <dbReference type="EMBL" id="URJ24653.1"/>
    </source>
</evidence>
<evidence type="ECO:0000313" key="13">
    <source>
        <dbReference type="EMBL" id="URJ27457.1"/>
    </source>
</evidence>
<dbReference type="PRINTS" id="PR01853">
    <property type="entry name" value="YAJCTRNLCASE"/>
</dbReference>
<evidence type="ECO:0000256" key="6">
    <source>
        <dbReference type="ARBA" id="ARBA00022692"/>
    </source>
</evidence>
<keyword evidence="9" id="KW-0811">Translocation</keyword>
<evidence type="ECO:0000256" key="2">
    <source>
        <dbReference type="ARBA" id="ARBA00006742"/>
    </source>
</evidence>
<proteinExistence type="inferred from homology"/>
<evidence type="ECO:0000256" key="10">
    <source>
        <dbReference type="ARBA" id="ARBA00023136"/>
    </source>
</evidence>
<dbReference type="SMART" id="SM01323">
    <property type="entry name" value="YajC"/>
    <property type="match status" value="1"/>
</dbReference>
<evidence type="ECO:0000256" key="11">
    <source>
        <dbReference type="SAM" id="Phobius"/>
    </source>
</evidence>
<comment type="subcellular location">
    <subcellularLocation>
        <location evidence="1">Cell membrane</location>
        <topology evidence="1">Single-pass membrane protein</topology>
    </subcellularLocation>
</comment>
<dbReference type="Pfam" id="PF02699">
    <property type="entry name" value="YajC"/>
    <property type="match status" value="1"/>
</dbReference>
<dbReference type="GO" id="GO:0005886">
    <property type="term" value="C:plasma membrane"/>
    <property type="evidence" value="ECO:0007669"/>
    <property type="project" value="UniProtKB-SubCell"/>
</dbReference>
<keyword evidence="6 11" id="KW-0812">Transmembrane</keyword>
<dbReference type="InterPro" id="IPR003849">
    <property type="entry name" value="Preprotein_translocase_YajC"/>
</dbReference>
<dbReference type="Proteomes" id="UP001056483">
    <property type="component" value="Chromosome"/>
</dbReference>
<dbReference type="EMBL" id="CP097750">
    <property type="protein sequence ID" value="URJ24653.1"/>
    <property type="molecule type" value="Genomic_DNA"/>
</dbReference>
<evidence type="ECO:0000256" key="4">
    <source>
        <dbReference type="ARBA" id="ARBA00022448"/>
    </source>
</evidence>
<sequence length="117" mass="13009">MNIFINAAWASINANSNSQSNPYSLVIMLTVFAGIFYFMIFRPQQKRNKIHKELLSSISKGDEILTNGGLVGRVVKVTETGYIFVILNDKNDTNGNEILIKRDCVTAILPKGTMKAL</sequence>
<keyword evidence="5" id="KW-1003">Cell membrane</keyword>
<gene>
    <name evidence="13" type="primary">yajC</name>
    <name evidence="13" type="ORF">M9394_02765</name>
    <name evidence="12" type="ORF">M9404_00815</name>
</gene>
<reference evidence="13" key="1">
    <citation type="submission" date="2022-05" db="EMBL/GenBank/DDBJ databases">
        <title>Impact of host demography and evolutionary history on endosymbiont molecular evolution: a test in carpenter ants (Genus Camponotus) and their Blochmannia endosymbionts.</title>
        <authorList>
            <person name="Manthey J.D."/>
            <person name="Giron J.C."/>
            <person name="Hruska J.P."/>
        </authorList>
    </citation>
    <scope>NUCLEOTIDE SEQUENCE</scope>
    <source>
        <strain evidence="13">C-049</strain>
        <strain evidence="12">C-050</strain>
    </source>
</reference>
<keyword evidence="10 11" id="KW-0472">Membrane</keyword>